<proteinExistence type="predicted"/>
<dbReference type="Proteomes" id="UP001044222">
    <property type="component" value="Unassembled WGS sequence"/>
</dbReference>
<comment type="caution">
    <text evidence="1">The sequence shown here is derived from an EMBL/GenBank/DDBJ whole genome shotgun (WGS) entry which is preliminary data.</text>
</comment>
<organism evidence="1 2">
    <name type="scientific">Anguilla anguilla</name>
    <name type="common">European freshwater eel</name>
    <name type="synonym">Muraena anguilla</name>
    <dbReference type="NCBI Taxonomy" id="7936"/>
    <lineage>
        <taxon>Eukaryota</taxon>
        <taxon>Metazoa</taxon>
        <taxon>Chordata</taxon>
        <taxon>Craniata</taxon>
        <taxon>Vertebrata</taxon>
        <taxon>Euteleostomi</taxon>
        <taxon>Actinopterygii</taxon>
        <taxon>Neopterygii</taxon>
        <taxon>Teleostei</taxon>
        <taxon>Anguilliformes</taxon>
        <taxon>Anguillidae</taxon>
        <taxon>Anguilla</taxon>
    </lineage>
</organism>
<sequence length="74" mass="8518">MFCFVSLISLSHRGTVVQLFSENVCLRVYSLITDSTAAFFFFGKLQQSCLLCLLGSKRQRLREETRYQDMAGQQ</sequence>
<protein>
    <submittedName>
        <fullName evidence="1">Uncharacterized protein</fullName>
    </submittedName>
</protein>
<name>A0A9D3RH30_ANGAN</name>
<keyword evidence="2" id="KW-1185">Reference proteome</keyword>
<accession>A0A9D3RH30</accession>
<dbReference type="AlphaFoldDB" id="A0A9D3RH30"/>
<reference evidence="1" key="1">
    <citation type="submission" date="2021-01" db="EMBL/GenBank/DDBJ databases">
        <title>A chromosome-scale assembly of European eel, Anguilla anguilla.</title>
        <authorList>
            <person name="Henkel C."/>
            <person name="Jong-Raadsen S.A."/>
            <person name="Dufour S."/>
            <person name="Weltzien F.-A."/>
            <person name="Palstra A.P."/>
            <person name="Pelster B."/>
            <person name="Spaink H.P."/>
            <person name="Van Den Thillart G.E."/>
            <person name="Jansen H."/>
            <person name="Zahm M."/>
            <person name="Klopp C."/>
            <person name="Cedric C."/>
            <person name="Louis A."/>
            <person name="Berthelot C."/>
            <person name="Parey E."/>
            <person name="Roest Crollius H."/>
            <person name="Montfort J."/>
            <person name="Robinson-Rechavi M."/>
            <person name="Bucao C."/>
            <person name="Bouchez O."/>
            <person name="Gislard M."/>
            <person name="Lluch J."/>
            <person name="Milhes M."/>
            <person name="Lampietro C."/>
            <person name="Lopez Roques C."/>
            <person name="Donnadieu C."/>
            <person name="Braasch I."/>
            <person name="Desvignes T."/>
            <person name="Postlethwait J."/>
            <person name="Bobe J."/>
            <person name="Guiguen Y."/>
            <person name="Dirks R."/>
        </authorList>
    </citation>
    <scope>NUCLEOTIDE SEQUENCE</scope>
    <source>
        <strain evidence="1">Tag_6206</strain>
        <tissue evidence="1">Liver</tissue>
    </source>
</reference>
<evidence type="ECO:0000313" key="2">
    <source>
        <dbReference type="Proteomes" id="UP001044222"/>
    </source>
</evidence>
<evidence type="ECO:0000313" key="1">
    <source>
        <dbReference type="EMBL" id="KAG5830021.1"/>
    </source>
</evidence>
<dbReference type="EMBL" id="JAFIRN010000564">
    <property type="protein sequence ID" value="KAG5830021.1"/>
    <property type="molecule type" value="Genomic_DNA"/>
</dbReference>
<gene>
    <name evidence="1" type="ORF">ANANG_G00319140</name>
</gene>